<dbReference type="Proteomes" id="UP000184226">
    <property type="component" value="Unassembled WGS sequence"/>
</dbReference>
<dbReference type="STRING" id="658167.SAMN04488135_10655"/>
<feature type="domain" description="HTH tetR-type" evidence="6">
    <location>
        <begin position="20"/>
        <end position="80"/>
    </location>
</feature>
<evidence type="ECO:0000256" key="5">
    <source>
        <dbReference type="SAM" id="MobiDB-lite"/>
    </source>
</evidence>
<evidence type="ECO:0000259" key="6">
    <source>
        <dbReference type="PROSITE" id="PS50977"/>
    </source>
</evidence>
<dbReference type="Pfam" id="PF00440">
    <property type="entry name" value="TetR_N"/>
    <property type="match status" value="1"/>
</dbReference>
<reference evidence="7 8" key="1">
    <citation type="submission" date="2016-11" db="EMBL/GenBank/DDBJ databases">
        <authorList>
            <person name="Jaros S."/>
            <person name="Januszkiewicz K."/>
            <person name="Wedrychowicz H."/>
        </authorList>
    </citation>
    <scope>NUCLEOTIDE SEQUENCE [LARGE SCALE GENOMIC DNA]</scope>
    <source>
        <strain evidence="7 8">CGMCC 1.10190</strain>
    </source>
</reference>
<feature type="region of interest" description="Disordered" evidence="5">
    <location>
        <begin position="1"/>
        <end position="23"/>
    </location>
</feature>
<dbReference type="RefSeq" id="WP_073103499.1">
    <property type="nucleotide sequence ID" value="NZ_FQXE01000006.1"/>
</dbReference>
<evidence type="ECO:0000256" key="1">
    <source>
        <dbReference type="ARBA" id="ARBA00023015"/>
    </source>
</evidence>
<evidence type="ECO:0000256" key="2">
    <source>
        <dbReference type="ARBA" id="ARBA00023125"/>
    </source>
</evidence>
<keyword evidence="1" id="KW-0805">Transcription regulation</keyword>
<keyword evidence="8" id="KW-1185">Reference proteome</keyword>
<dbReference type="InterPro" id="IPR036271">
    <property type="entry name" value="Tet_transcr_reg_TetR-rel_C_sf"/>
</dbReference>
<dbReference type="PROSITE" id="PS50977">
    <property type="entry name" value="HTH_TETR_2"/>
    <property type="match status" value="1"/>
</dbReference>
<evidence type="ECO:0000313" key="7">
    <source>
        <dbReference type="EMBL" id="SHH92821.1"/>
    </source>
</evidence>
<dbReference type="GO" id="GO:0003677">
    <property type="term" value="F:DNA binding"/>
    <property type="evidence" value="ECO:0007669"/>
    <property type="project" value="UniProtKB-UniRule"/>
</dbReference>
<name>A0A1M5WZ69_9BURK</name>
<protein>
    <submittedName>
        <fullName evidence="7">Transcriptional regulator, TetR family</fullName>
    </submittedName>
</protein>
<evidence type="ECO:0000256" key="3">
    <source>
        <dbReference type="ARBA" id="ARBA00023163"/>
    </source>
</evidence>
<dbReference type="AlphaFoldDB" id="A0A1M5WZ69"/>
<dbReference type="InterPro" id="IPR009057">
    <property type="entry name" value="Homeodomain-like_sf"/>
</dbReference>
<dbReference type="PANTHER" id="PTHR47506:SF6">
    <property type="entry name" value="HTH-TYPE TRANSCRIPTIONAL REPRESSOR NEMR"/>
    <property type="match status" value="1"/>
</dbReference>
<dbReference type="OrthoDB" id="9809772at2"/>
<evidence type="ECO:0000256" key="4">
    <source>
        <dbReference type="PROSITE-ProRule" id="PRU00335"/>
    </source>
</evidence>
<keyword evidence="2 4" id="KW-0238">DNA-binding</keyword>
<organism evidence="7 8">
    <name type="scientific">Pollutimonas bauzanensis</name>
    <dbReference type="NCBI Taxonomy" id="658167"/>
    <lineage>
        <taxon>Bacteria</taxon>
        <taxon>Pseudomonadati</taxon>
        <taxon>Pseudomonadota</taxon>
        <taxon>Betaproteobacteria</taxon>
        <taxon>Burkholderiales</taxon>
        <taxon>Alcaligenaceae</taxon>
        <taxon>Pollutimonas</taxon>
    </lineage>
</organism>
<dbReference type="PANTHER" id="PTHR47506">
    <property type="entry name" value="TRANSCRIPTIONAL REGULATORY PROTEIN"/>
    <property type="match status" value="1"/>
</dbReference>
<dbReference type="SUPFAM" id="SSF46689">
    <property type="entry name" value="Homeodomain-like"/>
    <property type="match status" value="1"/>
</dbReference>
<dbReference type="Pfam" id="PF16925">
    <property type="entry name" value="TetR_C_13"/>
    <property type="match status" value="1"/>
</dbReference>
<dbReference type="EMBL" id="FQXE01000006">
    <property type="protein sequence ID" value="SHH92821.1"/>
    <property type="molecule type" value="Genomic_DNA"/>
</dbReference>
<proteinExistence type="predicted"/>
<evidence type="ECO:0000313" key="8">
    <source>
        <dbReference type="Proteomes" id="UP000184226"/>
    </source>
</evidence>
<sequence>MMVEETRKASSRAGRPSSKASTRERLIQVGTEVLSERGFSSTGIDEILLRARAPKGVFYYYFASKQEFGLAVIANYEQVWDQRLERIFSNPQASPLQRLRNYIEEGMHGMEKYSFKRGCLIGNLGQELGSLNDAFRQRIELVFINWALCIKTCLDEAIAMGEVRDDLDTTEIARYFWTGWEGAILQCKLARSVRPLEDFSRILFKYILGKGNANVQ</sequence>
<gene>
    <name evidence="7" type="ORF">SAMN04488135_10655</name>
</gene>
<feature type="DNA-binding region" description="H-T-H motif" evidence="4">
    <location>
        <begin position="43"/>
        <end position="62"/>
    </location>
</feature>
<dbReference type="InterPro" id="IPR001647">
    <property type="entry name" value="HTH_TetR"/>
</dbReference>
<dbReference type="Gene3D" id="1.10.357.10">
    <property type="entry name" value="Tetracycline Repressor, domain 2"/>
    <property type="match status" value="1"/>
</dbReference>
<keyword evidence="3" id="KW-0804">Transcription</keyword>
<dbReference type="SUPFAM" id="SSF48498">
    <property type="entry name" value="Tetracyclin repressor-like, C-terminal domain"/>
    <property type="match status" value="1"/>
</dbReference>
<dbReference type="InterPro" id="IPR011075">
    <property type="entry name" value="TetR_C"/>
</dbReference>
<accession>A0A1M5WZ69</accession>